<reference evidence="1 3" key="2">
    <citation type="submission" date="2018-11" db="EMBL/GenBank/DDBJ databases">
        <authorList>
            <consortium name="Pathogen Informatics"/>
        </authorList>
    </citation>
    <scope>NUCLEOTIDE SEQUENCE [LARGE SCALE GENOMIC DNA]</scope>
</reference>
<dbReference type="Pfam" id="PF05804">
    <property type="entry name" value="KAP"/>
    <property type="match status" value="1"/>
</dbReference>
<keyword evidence="3" id="KW-1185">Reference proteome</keyword>
<dbReference type="SUPFAM" id="SSF48371">
    <property type="entry name" value="ARM repeat"/>
    <property type="match status" value="1"/>
</dbReference>
<dbReference type="WBParaSite" id="DME_0000902001-mRNA-1">
    <property type="protein sequence ID" value="DME_0000902001-mRNA-1"/>
    <property type="gene ID" value="DME_0000902001"/>
</dbReference>
<dbReference type="PANTHER" id="PTHR15605:SF2">
    <property type="entry name" value="KINESIN-ASSOCIATED PROTEIN 3"/>
    <property type="match status" value="1"/>
</dbReference>
<dbReference type="InterPro" id="IPR016024">
    <property type="entry name" value="ARM-type_fold"/>
</dbReference>
<dbReference type="GO" id="GO:0035869">
    <property type="term" value="C:ciliary transition zone"/>
    <property type="evidence" value="ECO:0007669"/>
    <property type="project" value="TreeGrafter"/>
</dbReference>
<dbReference type="EMBL" id="UYYG01001225">
    <property type="protein sequence ID" value="VDN60593.1"/>
    <property type="molecule type" value="Genomic_DNA"/>
</dbReference>
<accession>A0A158Q641</accession>
<dbReference type="GO" id="GO:0005930">
    <property type="term" value="C:axoneme"/>
    <property type="evidence" value="ECO:0007669"/>
    <property type="project" value="TreeGrafter"/>
</dbReference>
<dbReference type="GO" id="GO:0044782">
    <property type="term" value="P:cilium organization"/>
    <property type="evidence" value="ECO:0007669"/>
    <property type="project" value="TreeGrafter"/>
</dbReference>
<sequence>MLYEDIAEQTKSTAMLLQLSKNSSNIRQLLENEVLIGALARILYDDWKKSFDLATNITSIFLNFSFYNDFHPILAHYKIGTACLQITEYELKRWDIWKKEISIDYSSEQRKWIIAIRKQQILISVCLNLLLNMTEDIKVEVKLVSRKIVALLLKCLSDRNACLELLLVSVNFLLKLSLFGENVKEMKNHRIVELLATLFPIKNDSLRHVVIRLLFNLSFDSDLRNQMVASGIVSQVAPFLEDNETCVNLLYQLSINNDAKAMITFTDTIQVLMRYLLSNQATDVMKAILINIALEKRNAQLICGQEGQGLDLLIELVYEQKDLLILKILRNIASHSGPSQSMFNKWVPRLLHSATKSQENGEIDYFSNWFNLECLRIVSQLDSVNWLSLINEFSLIEWIKQKLNPDTVNEYEDDSALQVLCLVIILCGTMARQLEAARLLVPLADYFTELLSAQQEDDEMVMQIVYVFYTIIIHEELSESLMGGSAQVGAYLLDLMHDSNAPISAICDRALTIIAERSEEWSRKMDIERFRWHNAQWLEMITANGDILGDSAQSDSSDIFSDVLGAEDLLDDTFLNADFNNQLEYDF</sequence>
<organism evidence="2 4">
    <name type="scientific">Dracunculus medinensis</name>
    <name type="common">Guinea worm</name>
    <dbReference type="NCBI Taxonomy" id="318479"/>
    <lineage>
        <taxon>Eukaryota</taxon>
        <taxon>Metazoa</taxon>
        <taxon>Ecdysozoa</taxon>
        <taxon>Nematoda</taxon>
        <taxon>Chromadorea</taxon>
        <taxon>Rhabditida</taxon>
        <taxon>Spirurina</taxon>
        <taxon>Dracunculoidea</taxon>
        <taxon>Dracunculidae</taxon>
        <taxon>Dracunculus</taxon>
    </lineage>
</organism>
<dbReference type="STRING" id="318479.A0A158Q641"/>
<dbReference type="PANTHER" id="PTHR15605">
    <property type="entry name" value="KINESIN-ASSOCIATED PROTEINS"/>
    <property type="match status" value="1"/>
</dbReference>
<dbReference type="Proteomes" id="UP000038040">
    <property type="component" value="Unplaced"/>
</dbReference>
<dbReference type="Proteomes" id="UP000274756">
    <property type="component" value="Unassembled WGS sequence"/>
</dbReference>
<dbReference type="GO" id="GO:0019894">
    <property type="term" value="F:kinesin binding"/>
    <property type="evidence" value="ECO:0007669"/>
    <property type="project" value="InterPro"/>
</dbReference>
<dbReference type="InterPro" id="IPR011989">
    <property type="entry name" value="ARM-like"/>
</dbReference>
<evidence type="ECO:0000313" key="2">
    <source>
        <dbReference type="Proteomes" id="UP000038040"/>
    </source>
</evidence>
<proteinExistence type="predicted"/>
<protein>
    <submittedName>
        <fullName evidence="4">Importin N-terminal domain-containing protein</fullName>
    </submittedName>
</protein>
<gene>
    <name evidence="1" type="ORF">DME_LOCUS10566</name>
</gene>
<dbReference type="OrthoDB" id="10265679at2759"/>
<reference evidence="4" key="1">
    <citation type="submission" date="2016-04" db="UniProtKB">
        <authorList>
            <consortium name="WormBaseParasite"/>
        </authorList>
    </citation>
    <scope>IDENTIFICATION</scope>
</reference>
<evidence type="ECO:0000313" key="4">
    <source>
        <dbReference type="WBParaSite" id="DME_0000902001-mRNA-1"/>
    </source>
</evidence>
<dbReference type="GO" id="GO:0007018">
    <property type="term" value="P:microtubule-based movement"/>
    <property type="evidence" value="ECO:0007669"/>
    <property type="project" value="TreeGrafter"/>
</dbReference>
<dbReference type="Gene3D" id="1.25.10.10">
    <property type="entry name" value="Leucine-rich Repeat Variant"/>
    <property type="match status" value="1"/>
</dbReference>
<dbReference type="SMART" id="SM01297">
    <property type="entry name" value="KAP"/>
    <property type="match status" value="1"/>
</dbReference>
<dbReference type="InterPro" id="IPR008658">
    <property type="entry name" value="KAP3"/>
</dbReference>
<dbReference type="AlphaFoldDB" id="A0A158Q641"/>
<evidence type="ECO:0000313" key="3">
    <source>
        <dbReference type="Proteomes" id="UP000274756"/>
    </source>
</evidence>
<dbReference type="GO" id="GO:0016939">
    <property type="term" value="C:kinesin II complex"/>
    <property type="evidence" value="ECO:0007669"/>
    <property type="project" value="TreeGrafter"/>
</dbReference>
<name>A0A158Q641_DRAME</name>
<evidence type="ECO:0000313" key="1">
    <source>
        <dbReference type="EMBL" id="VDN60593.1"/>
    </source>
</evidence>